<dbReference type="PATRIC" id="fig|1702214.3.peg.617"/>
<dbReference type="GO" id="GO:0042834">
    <property type="term" value="F:peptidoglycan binding"/>
    <property type="evidence" value="ECO:0007669"/>
    <property type="project" value="InterPro"/>
</dbReference>
<gene>
    <name evidence="1" type="ORF">AL399_06575</name>
</gene>
<evidence type="ECO:0008006" key="3">
    <source>
        <dbReference type="Google" id="ProtNLM"/>
    </source>
</evidence>
<dbReference type="Proteomes" id="UP000054172">
    <property type="component" value="Unassembled WGS sequence"/>
</dbReference>
<keyword evidence="2" id="KW-1185">Reference proteome</keyword>
<sequence length="158" mass="17765">MIVFAALLTAGCKNKRQEAEKKRIADSIARANTVRDSLARRASDSLHAVEEAEQNRKREAEVAAQSERARLKFHVILGSFRVPSNADRFHSRMLQSYPAAKIFNAPNGFKLVSVADFDSMQGAVAFINRARRGQDEPEDMWVYEEGGVYDTSSWLSEE</sequence>
<accession>A0A0Q4B725</accession>
<name>A0A0Q4B725_9BACT</name>
<organism evidence="1 2">
    <name type="scientific">Candidatus [Bacteroides] periocalifornicus</name>
    <dbReference type="NCBI Taxonomy" id="1702214"/>
    <lineage>
        <taxon>Bacteria</taxon>
        <taxon>Pseudomonadati</taxon>
        <taxon>Bacteroidota</taxon>
    </lineage>
</organism>
<comment type="caution">
    <text evidence="1">The sequence shown here is derived from an EMBL/GenBank/DDBJ whole genome shotgun (WGS) entry which is preliminary data.</text>
</comment>
<evidence type="ECO:0000313" key="2">
    <source>
        <dbReference type="Proteomes" id="UP000054172"/>
    </source>
</evidence>
<dbReference type="AlphaFoldDB" id="A0A0Q4B725"/>
<dbReference type="EMBL" id="LIIK01000031">
    <property type="protein sequence ID" value="KQM08564.1"/>
    <property type="molecule type" value="Genomic_DNA"/>
</dbReference>
<evidence type="ECO:0000313" key="1">
    <source>
        <dbReference type="EMBL" id="KQM08564.1"/>
    </source>
</evidence>
<proteinExistence type="predicted"/>
<dbReference type="InterPro" id="IPR036680">
    <property type="entry name" value="SPOR-like_sf"/>
</dbReference>
<reference evidence="1" key="1">
    <citation type="submission" date="2015-08" db="EMBL/GenBank/DDBJ databases">
        <title>Candidatus Bacteriodes Periocalifornicus.</title>
        <authorList>
            <person name="McLean J.S."/>
            <person name="Kelley S."/>
        </authorList>
    </citation>
    <scope>NUCLEOTIDE SEQUENCE [LARGE SCALE GENOMIC DNA]</scope>
    <source>
        <strain evidence="1">12B</strain>
    </source>
</reference>
<protein>
    <recommendedName>
        <fullName evidence="3">SPOR domain-containing protein</fullName>
    </recommendedName>
</protein>
<dbReference type="SUPFAM" id="SSF110997">
    <property type="entry name" value="Sporulation related repeat"/>
    <property type="match status" value="1"/>
</dbReference>